<reference evidence="2" key="1">
    <citation type="journal article" date="2023" name="Hortic. Res.">
        <title>A chromosome-level phased genome enabling allele-level studies in sweet orange: a case study on citrus Huanglongbing tolerance.</title>
        <authorList>
            <person name="Wu B."/>
            <person name="Yu Q."/>
            <person name="Deng Z."/>
            <person name="Duan Y."/>
            <person name="Luo F."/>
            <person name="Gmitter F. Jr."/>
        </authorList>
    </citation>
    <scope>NUCLEOTIDE SEQUENCE [LARGE SCALE GENOMIC DNA]</scope>
    <source>
        <strain evidence="2">cv. Valencia</strain>
    </source>
</reference>
<name>A0ACB8I308_CITSI</name>
<sequence>MGSITCDRVSELKAFDDTKAGVKGLVDAGITTIPQIFIQDHHTKYKFDDKPICRDPKISIPIINLQRIHKDSSLRSQVIDQIRSACEEWGFFQVINHGIPTSILDQAVDGIRSAPTLFWKDTLSCVMGRDFSNPEDLPEACREIMITYNNLMWKTGDTLFELLSEALGLDPNYLKDIGCVEEMTIGNSYYPECPQPELSIGIATHSDPGFVTVLIQDQIGGLQVFHEDQWFDIAPVPGALVVNLGYMMQASVC</sequence>
<evidence type="ECO:0000313" key="1">
    <source>
        <dbReference type="EMBL" id="KAH9681347.1"/>
    </source>
</evidence>
<protein>
    <submittedName>
        <fullName evidence="1">1-aminocyclopropane-1-carboxylate oxidase</fullName>
    </submittedName>
</protein>
<proteinExistence type="predicted"/>
<comment type="caution">
    <text evidence="1">The sequence shown here is derived from an EMBL/GenBank/DDBJ whole genome shotgun (WGS) entry which is preliminary data.</text>
</comment>
<evidence type="ECO:0000313" key="2">
    <source>
        <dbReference type="Proteomes" id="UP000829398"/>
    </source>
</evidence>
<keyword evidence="2" id="KW-1185">Reference proteome</keyword>
<organism evidence="1 2">
    <name type="scientific">Citrus sinensis</name>
    <name type="common">Sweet orange</name>
    <name type="synonym">Citrus aurantium var. sinensis</name>
    <dbReference type="NCBI Taxonomy" id="2711"/>
    <lineage>
        <taxon>Eukaryota</taxon>
        <taxon>Viridiplantae</taxon>
        <taxon>Streptophyta</taxon>
        <taxon>Embryophyta</taxon>
        <taxon>Tracheophyta</taxon>
        <taxon>Spermatophyta</taxon>
        <taxon>Magnoliopsida</taxon>
        <taxon>eudicotyledons</taxon>
        <taxon>Gunneridae</taxon>
        <taxon>Pentapetalae</taxon>
        <taxon>rosids</taxon>
        <taxon>malvids</taxon>
        <taxon>Sapindales</taxon>
        <taxon>Rutaceae</taxon>
        <taxon>Aurantioideae</taxon>
        <taxon>Citrus</taxon>
    </lineage>
</organism>
<accession>A0ACB8I308</accession>
<gene>
    <name evidence="1" type="ORF">KPL71_026948</name>
</gene>
<dbReference type="Proteomes" id="UP000829398">
    <property type="component" value="Chromosome 9"/>
</dbReference>
<dbReference type="EMBL" id="CM039178">
    <property type="protein sequence ID" value="KAH9681347.1"/>
    <property type="molecule type" value="Genomic_DNA"/>
</dbReference>